<dbReference type="InterPro" id="IPR032389">
    <property type="entry name" value="GspB_C"/>
</dbReference>
<dbReference type="RefSeq" id="WP_123781200.1">
    <property type="nucleotide sequence ID" value="NZ_RKIK01000011.1"/>
</dbReference>
<dbReference type="Proteomes" id="UP000278792">
    <property type="component" value="Unassembled WGS sequence"/>
</dbReference>
<evidence type="ECO:0000313" key="2">
    <source>
        <dbReference type="EMBL" id="ROV61207.1"/>
    </source>
</evidence>
<feature type="domain" description="Type II secretion system protein GspB C-terminal" evidence="1">
    <location>
        <begin position="193"/>
        <end position="252"/>
    </location>
</feature>
<sequence>MANLIQSLEASQQGYQAHHADGTIYHANQTIKPDSGWGKCAALIALPAVVVSLAVTTITYIEMRDSWLVSNTGGVEVVEFSQPIQSLSYPDVGVLLDTQRLPIASAVMKPVEPAAITQISDGVNTPSNREGEPERAAEEQDDLLQGIDFSTLSPDVAQLLQSAMESESPVKAQGNVLAQSLLTSDANLWAGRLPALNFQTHVYSSNPNKRWVKVNNTEFQEGSWLADGVKLISIEPQACVIEFDNQHIQVPALYDWQG</sequence>
<dbReference type="AlphaFoldDB" id="A0A3N3E377"/>
<reference evidence="2 3" key="1">
    <citation type="submission" date="2018-11" db="EMBL/GenBank/DDBJ databases">
        <title>Vibrio ponticus strain CAIM 1751 pathogenic for the snapper Lutjanus guttatus.</title>
        <authorList>
            <person name="Soto-Rodriguez S."/>
            <person name="Lozano-Olvera R."/>
            <person name="Gomez-Gil B."/>
        </authorList>
    </citation>
    <scope>NUCLEOTIDE SEQUENCE [LARGE SCALE GENOMIC DNA]</scope>
    <source>
        <strain evidence="2 3">CAIM 1751</strain>
    </source>
</reference>
<proteinExistence type="predicted"/>
<protein>
    <submittedName>
        <fullName evidence="2">General secretion pathway protein GspB</fullName>
    </submittedName>
</protein>
<dbReference type="EMBL" id="RKIK01000011">
    <property type="protein sequence ID" value="ROV61207.1"/>
    <property type="molecule type" value="Genomic_DNA"/>
</dbReference>
<evidence type="ECO:0000313" key="3">
    <source>
        <dbReference type="Proteomes" id="UP000278792"/>
    </source>
</evidence>
<name>A0A3N3E377_9VIBR</name>
<comment type="caution">
    <text evidence="2">The sequence shown here is derived from an EMBL/GenBank/DDBJ whole genome shotgun (WGS) entry which is preliminary data.</text>
</comment>
<dbReference type="GO" id="GO:0015627">
    <property type="term" value="C:type II protein secretion system complex"/>
    <property type="evidence" value="ECO:0007669"/>
    <property type="project" value="InterPro"/>
</dbReference>
<gene>
    <name evidence="2" type="ORF">EGH82_06055</name>
</gene>
<organism evidence="2 3">
    <name type="scientific">Vibrio ponticus</name>
    <dbReference type="NCBI Taxonomy" id="265668"/>
    <lineage>
        <taxon>Bacteria</taxon>
        <taxon>Pseudomonadati</taxon>
        <taxon>Pseudomonadota</taxon>
        <taxon>Gammaproteobacteria</taxon>
        <taxon>Vibrionales</taxon>
        <taxon>Vibrionaceae</taxon>
        <taxon>Vibrio</taxon>
    </lineage>
</organism>
<evidence type="ECO:0000259" key="1">
    <source>
        <dbReference type="Pfam" id="PF16537"/>
    </source>
</evidence>
<accession>A0A3N3E377</accession>
<dbReference type="Pfam" id="PF16537">
    <property type="entry name" value="T2SSB"/>
    <property type="match status" value="1"/>
</dbReference>